<feature type="transmembrane region" description="Helical" evidence="11">
    <location>
        <begin position="503"/>
        <end position="533"/>
    </location>
</feature>
<comment type="subcellular location">
    <subcellularLocation>
        <location evidence="1">Endoplasmic reticulum membrane</location>
        <topology evidence="1">Multi-pass membrane protein</topology>
    </subcellularLocation>
</comment>
<protein>
    <recommendedName>
        <fullName evidence="3">dolichyl-P-Man:Man5GlcNAc2-PP-dolichol alpha-1,3-mannosyltransferase</fullName>
        <ecNumber evidence="3">2.4.1.258</ecNumber>
    </recommendedName>
</protein>
<sequence>RDTLDSNLPSRLQDVKLYAHLPAHECHSIASKCKLKEINGQSNLGSSIFSQVSPNARRKAHESPKVARGLVLQCYARESVYRPRLFKTQQQELNNQNEAGRLTGGNFQARAKVTKKDKGYKALFNSQVKQCTEFYDKYLNLEFGKELLVNPEYTWIIAIFCFVCEIFINSAIIVKRPYTEIDWKAYMQEVEGFLNGTLDYQYLKGDTGPLVYPAGFVYVFSVFYYVTERGTNLLTAQWIFGGLYLTLIYQVFRIYSRSRKVPPYALLFLTFSSYRIHSIFVLRLFNDPIAIILAYVAINAFLDGRWTLGSLAFSFAVSIKMNVLLYAPALLIVFLTQLSLFDAVIQLAVCGSLQVVLALPFLLVNPWSYISRSFDLGRVFLFEWTVNWKFLPEEYFLNRYFHIALLASHLIMLGVFTPAWIKYLKSYSQLDKVSKSKDGRKQMEIRSQLILYPLFVSNFIGIAFSRSLHYQFYVWYYHTIPYLLWSTRMPVRAKLATFGVIELCWNIFPATAASSLSLQLCHMIILVGLWHYAKPMKDWKVELKNK</sequence>
<dbReference type="PANTHER" id="PTHR12646:SF0">
    <property type="entry name" value="DOL-P-MAN:MAN(5)GLCNAC(2)-PP-DOL ALPHA-1,3-MANNOSYLTRANSFERASE"/>
    <property type="match status" value="1"/>
</dbReference>
<feature type="transmembrane region" description="Helical" evidence="11">
    <location>
        <begin position="400"/>
        <end position="421"/>
    </location>
</feature>
<keyword evidence="6 11" id="KW-0812">Transmembrane</keyword>
<comment type="catalytic activity">
    <reaction evidence="10">
        <text>an alpha-D-Man-(1-&gt;2)-alpha-D-Man-(1-&gt;2)-alpha-D-Man-(1-&gt;3)-[alpha-D-Man-(1-&gt;6)]-beta-D-Man-(1-&gt;4)-beta-D-GlcNAc-(1-&gt;4)-alpha-D-GlcNAc-diphospho-di-trans,poly-cis-dolichol + a di-trans,poly-cis-dolichyl beta-D-mannosyl phosphate = an alpha-D-Man-(1-&gt;2)-alpha-D-Man-(1-&gt;2)-alpha-D-Man-(1-&gt;3)-[alpha-D-Man-(1-&gt;3)-alpha-D-Man-(1-&gt;6)]-beta-D-Man-(1-&gt;4)-beta-D-GlcNAc-(1-&gt;4)-alpha-D-GlcNAc-diphospho-di-trans,poly-cis-dolichol + a di-trans,poly-cis-dolichyl phosphate + H(+)</text>
        <dbReference type="Rhea" id="RHEA:29527"/>
        <dbReference type="Rhea" id="RHEA-COMP:19498"/>
        <dbReference type="Rhea" id="RHEA-COMP:19501"/>
        <dbReference type="Rhea" id="RHEA-COMP:19516"/>
        <dbReference type="Rhea" id="RHEA-COMP:19517"/>
        <dbReference type="ChEBI" id="CHEBI:15378"/>
        <dbReference type="ChEBI" id="CHEBI:57683"/>
        <dbReference type="ChEBI" id="CHEBI:58211"/>
        <dbReference type="ChEBI" id="CHEBI:132515"/>
        <dbReference type="ChEBI" id="CHEBI:132516"/>
        <dbReference type="EC" id="2.4.1.258"/>
    </reaction>
    <physiologicalReaction direction="left-to-right" evidence="10">
        <dbReference type="Rhea" id="RHEA:29528"/>
    </physiologicalReaction>
</comment>
<name>A0A8J2L8K8_9HEXA</name>
<gene>
    <name evidence="12" type="ORF">AFUS01_LOCUS37212</name>
</gene>
<evidence type="ECO:0000256" key="10">
    <source>
        <dbReference type="ARBA" id="ARBA00049506"/>
    </source>
</evidence>
<reference evidence="12" key="1">
    <citation type="submission" date="2021-06" db="EMBL/GenBank/DDBJ databases">
        <authorList>
            <person name="Hodson N. C."/>
            <person name="Mongue J. A."/>
            <person name="Jaron S. K."/>
        </authorList>
    </citation>
    <scope>NUCLEOTIDE SEQUENCE</scope>
</reference>
<evidence type="ECO:0000256" key="9">
    <source>
        <dbReference type="ARBA" id="ARBA00023136"/>
    </source>
</evidence>
<feature type="transmembrane region" description="Helical" evidence="11">
    <location>
        <begin position="153"/>
        <end position="174"/>
    </location>
</feature>
<keyword evidence="7" id="KW-0256">Endoplasmic reticulum</keyword>
<accession>A0A8J2L8K8</accession>
<dbReference type="EMBL" id="CAJVCH010542675">
    <property type="protein sequence ID" value="CAG7827215.1"/>
    <property type="molecule type" value="Genomic_DNA"/>
</dbReference>
<dbReference type="OrthoDB" id="20028at2759"/>
<evidence type="ECO:0000256" key="11">
    <source>
        <dbReference type="SAM" id="Phobius"/>
    </source>
</evidence>
<dbReference type="GO" id="GO:0052925">
    <property type="term" value="F:dol-P-Man:Man(5)GlcNAc(2)-PP-Dol alpha-1,3-mannosyltransferase activity"/>
    <property type="evidence" value="ECO:0007669"/>
    <property type="project" value="UniProtKB-EC"/>
</dbReference>
<evidence type="ECO:0000256" key="7">
    <source>
        <dbReference type="ARBA" id="ARBA00022824"/>
    </source>
</evidence>
<keyword evidence="4" id="KW-0328">Glycosyltransferase</keyword>
<evidence type="ECO:0000256" key="6">
    <source>
        <dbReference type="ARBA" id="ARBA00022692"/>
    </source>
</evidence>
<proteinExistence type="predicted"/>
<evidence type="ECO:0000256" key="3">
    <source>
        <dbReference type="ARBA" id="ARBA00011964"/>
    </source>
</evidence>
<organism evidence="12 13">
    <name type="scientific">Allacma fusca</name>
    <dbReference type="NCBI Taxonomy" id="39272"/>
    <lineage>
        <taxon>Eukaryota</taxon>
        <taxon>Metazoa</taxon>
        <taxon>Ecdysozoa</taxon>
        <taxon>Arthropoda</taxon>
        <taxon>Hexapoda</taxon>
        <taxon>Collembola</taxon>
        <taxon>Symphypleona</taxon>
        <taxon>Sminthuridae</taxon>
        <taxon>Allacma</taxon>
    </lineage>
</organism>
<comment type="caution">
    <text evidence="12">The sequence shown here is derived from an EMBL/GenBank/DDBJ whole genome shotgun (WGS) entry which is preliminary data.</text>
</comment>
<feature type="transmembrane region" description="Helical" evidence="11">
    <location>
        <begin position="343"/>
        <end position="364"/>
    </location>
</feature>
<feature type="transmembrane region" description="Helical" evidence="11">
    <location>
        <begin position="311"/>
        <end position="336"/>
    </location>
</feature>
<feature type="transmembrane region" description="Helical" evidence="11">
    <location>
        <begin position="449"/>
        <end position="468"/>
    </location>
</feature>
<keyword evidence="8 11" id="KW-1133">Transmembrane helix</keyword>
<dbReference type="Proteomes" id="UP000708208">
    <property type="component" value="Unassembled WGS sequence"/>
</dbReference>
<feature type="transmembrane region" description="Helical" evidence="11">
    <location>
        <begin position="210"/>
        <end position="227"/>
    </location>
</feature>
<keyword evidence="13" id="KW-1185">Reference proteome</keyword>
<dbReference type="GO" id="GO:0005789">
    <property type="term" value="C:endoplasmic reticulum membrane"/>
    <property type="evidence" value="ECO:0007669"/>
    <property type="project" value="UniProtKB-SubCell"/>
</dbReference>
<dbReference type="EC" id="2.4.1.258" evidence="3"/>
<dbReference type="AlphaFoldDB" id="A0A8J2L8K8"/>
<keyword evidence="5" id="KW-0808">Transferase</keyword>
<evidence type="ECO:0000256" key="2">
    <source>
        <dbReference type="ARBA" id="ARBA00004922"/>
    </source>
</evidence>
<dbReference type="InterPro" id="IPR007873">
    <property type="entry name" value="Glycosyltransferase_ALG3"/>
</dbReference>
<evidence type="ECO:0000313" key="12">
    <source>
        <dbReference type="EMBL" id="CAG7827215.1"/>
    </source>
</evidence>
<evidence type="ECO:0000256" key="1">
    <source>
        <dbReference type="ARBA" id="ARBA00004477"/>
    </source>
</evidence>
<evidence type="ECO:0000256" key="4">
    <source>
        <dbReference type="ARBA" id="ARBA00022676"/>
    </source>
</evidence>
<feature type="non-terminal residue" evidence="12">
    <location>
        <position position="1"/>
    </location>
</feature>
<feature type="transmembrane region" description="Helical" evidence="11">
    <location>
        <begin position="233"/>
        <end position="252"/>
    </location>
</feature>
<keyword evidence="9 11" id="KW-0472">Membrane</keyword>
<evidence type="ECO:0000313" key="13">
    <source>
        <dbReference type="Proteomes" id="UP000708208"/>
    </source>
</evidence>
<evidence type="ECO:0000256" key="8">
    <source>
        <dbReference type="ARBA" id="ARBA00022989"/>
    </source>
</evidence>
<dbReference type="Pfam" id="PF05208">
    <property type="entry name" value="ALG3"/>
    <property type="match status" value="1"/>
</dbReference>
<dbReference type="PANTHER" id="PTHR12646">
    <property type="entry name" value="NOT56 - RELATED"/>
    <property type="match status" value="1"/>
</dbReference>
<comment type="pathway">
    <text evidence="2">Protein modification; protein glycosylation.</text>
</comment>
<evidence type="ECO:0000256" key="5">
    <source>
        <dbReference type="ARBA" id="ARBA00022679"/>
    </source>
</evidence>